<dbReference type="PANTHER" id="PTHR11080:SF2">
    <property type="entry name" value="LD05707P"/>
    <property type="match status" value="1"/>
</dbReference>
<evidence type="ECO:0000256" key="2">
    <source>
        <dbReference type="ARBA" id="ARBA00022642"/>
    </source>
</evidence>
<dbReference type="Proteomes" id="UP000198769">
    <property type="component" value="Unassembled WGS sequence"/>
</dbReference>
<dbReference type="EC" id="3.5.1.19" evidence="6"/>
<dbReference type="GO" id="GO:0019363">
    <property type="term" value="P:pyridine nucleotide biosynthetic process"/>
    <property type="evidence" value="ECO:0007669"/>
    <property type="project" value="UniProtKB-KW"/>
</dbReference>
<dbReference type="InterPro" id="IPR036380">
    <property type="entry name" value="Isochorismatase-like_sf"/>
</dbReference>
<dbReference type="EMBL" id="FOVD01000003">
    <property type="protein sequence ID" value="SFN35503.1"/>
    <property type="molecule type" value="Genomic_DNA"/>
</dbReference>
<evidence type="ECO:0000256" key="5">
    <source>
        <dbReference type="ARBA" id="ARBA00037900"/>
    </source>
</evidence>
<evidence type="ECO:0000256" key="3">
    <source>
        <dbReference type="ARBA" id="ARBA00022723"/>
    </source>
</evidence>
<evidence type="ECO:0000256" key="6">
    <source>
        <dbReference type="ARBA" id="ARBA00039017"/>
    </source>
</evidence>
<evidence type="ECO:0000256" key="1">
    <source>
        <dbReference type="ARBA" id="ARBA00006336"/>
    </source>
</evidence>
<dbReference type="FunFam" id="3.40.50.850:FF:000006">
    <property type="entry name" value="Bifunctional pyrazinamidase/nicotinamidase"/>
    <property type="match status" value="1"/>
</dbReference>
<evidence type="ECO:0000313" key="10">
    <source>
        <dbReference type="EMBL" id="SFN35503.1"/>
    </source>
</evidence>
<keyword evidence="3" id="KW-0479">Metal-binding</keyword>
<keyword evidence="11" id="KW-1185">Reference proteome</keyword>
<feature type="domain" description="Isochorismatase-like" evidence="9">
    <location>
        <begin position="43"/>
        <end position="237"/>
    </location>
</feature>
<sequence length="240" mass="27121">MLAAIIFFLSEKNYIADLSDNSVLDDFLSIFIQNSRNLNMKKALIIVDVQNDFCEGGALAVPEANEVIPYINLLMEENEYDQIVLTQDWHPSDHKSFASNNNRKVGESIILNGVPQFMWPDHCVQGTFGAEFHKDLNRDKVTHIIQKGKNTEIDSYSGFQDNNHFMKTGLDDFLKYHEIQLLEVVGLAMDYCVKFTCTDAVANGYITCLHFNGTKAVNVKPENGRDAIYEMIQKGVTILG</sequence>
<evidence type="ECO:0000256" key="4">
    <source>
        <dbReference type="ARBA" id="ARBA00022801"/>
    </source>
</evidence>
<dbReference type="Gene3D" id="3.40.50.850">
    <property type="entry name" value="Isochorismatase-like"/>
    <property type="match status" value="1"/>
</dbReference>
<dbReference type="AlphaFoldDB" id="A0A1I4YCL0"/>
<gene>
    <name evidence="10" type="ORF">SAMN05421594_2290</name>
</gene>
<dbReference type="PANTHER" id="PTHR11080">
    <property type="entry name" value="PYRAZINAMIDASE/NICOTINAMIDASE"/>
    <property type="match status" value="1"/>
</dbReference>
<evidence type="ECO:0000259" key="9">
    <source>
        <dbReference type="Pfam" id="PF00857"/>
    </source>
</evidence>
<organism evidence="10 11">
    <name type="scientific">Chryseobacterium oleae</name>
    <dbReference type="NCBI Taxonomy" id="491207"/>
    <lineage>
        <taxon>Bacteria</taxon>
        <taxon>Pseudomonadati</taxon>
        <taxon>Bacteroidota</taxon>
        <taxon>Flavobacteriia</taxon>
        <taxon>Flavobacteriales</taxon>
        <taxon>Weeksellaceae</taxon>
        <taxon>Chryseobacterium group</taxon>
        <taxon>Chryseobacterium</taxon>
    </lineage>
</organism>
<dbReference type="SUPFAM" id="SSF52499">
    <property type="entry name" value="Isochorismatase-like hydrolases"/>
    <property type="match status" value="1"/>
</dbReference>
<dbReference type="Pfam" id="PF00857">
    <property type="entry name" value="Isochorismatase"/>
    <property type="match status" value="1"/>
</dbReference>
<reference evidence="11" key="1">
    <citation type="submission" date="2016-10" db="EMBL/GenBank/DDBJ databases">
        <authorList>
            <person name="Varghese N."/>
            <person name="Submissions S."/>
        </authorList>
    </citation>
    <scope>NUCLEOTIDE SEQUENCE [LARGE SCALE GENOMIC DNA]</scope>
    <source>
        <strain evidence="11">DSM 25575</strain>
    </source>
</reference>
<protein>
    <recommendedName>
        <fullName evidence="8">Nicotinamidase</fullName>
        <ecNumber evidence="6">3.5.1.19</ecNumber>
    </recommendedName>
    <alternativeName>
        <fullName evidence="7">Nicotinamide deamidase</fullName>
    </alternativeName>
</protein>
<dbReference type="NCBIfam" id="NF008623">
    <property type="entry name" value="PRK11609.1"/>
    <property type="match status" value="1"/>
</dbReference>
<comment type="similarity">
    <text evidence="1">Belongs to the isochorismatase family.</text>
</comment>
<dbReference type="GO" id="GO:0046872">
    <property type="term" value="F:metal ion binding"/>
    <property type="evidence" value="ECO:0007669"/>
    <property type="project" value="UniProtKB-KW"/>
</dbReference>
<dbReference type="CDD" id="cd01011">
    <property type="entry name" value="nicotinamidase"/>
    <property type="match status" value="1"/>
</dbReference>
<name>A0A1I4YCL0_CHROL</name>
<evidence type="ECO:0000256" key="7">
    <source>
        <dbReference type="ARBA" id="ARBA00043224"/>
    </source>
</evidence>
<dbReference type="GO" id="GO:0008936">
    <property type="term" value="F:nicotinamidase activity"/>
    <property type="evidence" value="ECO:0007669"/>
    <property type="project" value="UniProtKB-EC"/>
</dbReference>
<evidence type="ECO:0000313" key="11">
    <source>
        <dbReference type="Proteomes" id="UP000198769"/>
    </source>
</evidence>
<keyword evidence="2" id="KW-0662">Pyridine nucleotide biosynthesis</keyword>
<evidence type="ECO:0000256" key="8">
    <source>
        <dbReference type="ARBA" id="ARBA00072277"/>
    </source>
</evidence>
<dbReference type="InterPro" id="IPR000868">
    <property type="entry name" value="Isochorismatase-like_dom"/>
</dbReference>
<accession>A0A1I4YCL0</accession>
<keyword evidence="4" id="KW-0378">Hydrolase</keyword>
<proteinExistence type="inferred from homology"/>
<dbReference type="InterPro" id="IPR052347">
    <property type="entry name" value="Isochorismatase_Nicotinamidase"/>
</dbReference>
<comment type="pathway">
    <text evidence="5">Cofactor biosynthesis; nicotinate biosynthesis; nicotinate from nicotinamide: step 1/1.</text>
</comment>